<keyword evidence="3 4" id="KW-0732">Signal</keyword>
<comment type="caution">
    <text evidence="6">The sequence shown here is derived from an EMBL/GenBank/DDBJ whole genome shotgun (WGS) entry which is preliminary data.</text>
</comment>
<dbReference type="CDD" id="cd00995">
    <property type="entry name" value="PBP2_NikA_DppA_OppA_like"/>
    <property type="match status" value="1"/>
</dbReference>
<evidence type="ECO:0000256" key="1">
    <source>
        <dbReference type="ARBA" id="ARBA00004193"/>
    </source>
</evidence>
<dbReference type="Gene3D" id="3.40.190.10">
    <property type="entry name" value="Periplasmic binding protein-like II"/>
    <property type="match status" value="1"/>
</dbReference>
<evidence type="ECO:0000313" key="7">
    <source>
        <dbReference type="Proteomes" id="UP001500192"/>
    </source>
</evidence>
<dbReference type="RefSeq" id="WP_346054613.1">
    <property type="nucleotide sequence ID" value="NZ_BAABIB010000078.1"/>
</dbReference>
<dbReference type="Pfam" id="PF00496">
    <property type="entry name" value="SBP_bac_5"/>
    <property type="match status" value="1"/>
</dbReference>
<name>A0ABP9QU85_9PSEU</name>
<dbReference type="Proteomes" id="UP001500192">
    <property type="component" value="Unassembled WGS sequence"/>
</dbReference>
<comment type="subcellular location">
    <subcellularLocation>
        <location evidence="1">Cell membrane</location>
        <topology evidence="1">Lipid-anchor</topology>
    </subcellularLocation>
</comment>
<dbReference type="InterPro" id="IPR030678">
    <property type="entry name" value="Peptide/Ni-bd"/>
</dbReference>
<dbReference type="SUPFAM" id="SSF53850">
    <property type="entry name" value="Periplasmic binding protein-like II"/>
    <property type="match status" value="1"/>
</dbReference>
<feature type="signal peptide" evidence="4">
    <location>
        <begin position="1"/>
        <end position="22"/>
    </location>
</feature>
<organism evidence="6 7">
    <name type="scientific">Amycolatopsis dongchuanensis</name>
    <dbReference type="NCBI Taxonomy" id="1070866"/>
    <lineage>
        <taxon>Bacteria</taxon>
        <taxon>Bacillati</taxon>
        <taxon>Actinomycetota</taxon>
        <taxon>Actinomycetes</taxon>
        <taxon>Pseudonocardiales</taxon>
        <taxon>Pseudonocardiaceae</taxon>
        <taxon>Amycolatopsis</taxon>
    </lineage>
</organism>
<evidence type="ECO:0000313" key="6">
    <source>
        <dbReference type="EMBL" id="GAA5167333.1"/>
    </source>
</evidence>
<feature type="domain" description="Solute-binding protein family 5" evidence="5">
    <location>
        <begin position="100"/>
        <end position="440"/>
    </location>
</feature>
<evidence type="ECO:0000256" key="3">
    <source>
        <dbReference type="ARBA" id="ARBA00022729"/>
    </source>
</evidence>
<evidence type="ECO:0000256" key="4">
    <source>
        <dbReference type="SAM" id="SignalP"/>
    </source>
</evidence>
<sequence length="537" mass="57116">MDFKTRTARVLALVAVAVLATACGGAGGAGGAGDGNAAAGPPQRGGTLTVLELASFAGGWPSGLDPATNTTGAANLSLMTAIYGGLFRLSADEDGSNARVEPDLASGYDVSPDGKTVRITIRDGVKFSDGTPFNAEAVAFNFNRDIKSTCTCAPKWPLADNGITTEGNTVVLKFTRPYAPVINAMLVSNANWIASPTALQQLGQDKFRVTPVGAGPFKVENNVLSSELRLTRNENYYKPGQPYLDKLVFKSIGGDQAAYQAVQAGQAQAYEGMVTTPLIEQAQADKRVTLTVQPATSPYVIQLNTKAAPFNDQRAREAIYYATDVAAIRKGLFKDLYPVSQMFTAPGGLFHHDTVPGYRTYDLAKAKELVTQLGGLTVDLATLKSYVAEQVITALKSQWEAAGITVTMHTDELNAQIQRYNSGQWQIQLATSGAWDPAAGTGVGFRFLSNRPFSGVDDPQLDSLLNQAEAVTDPAQRDALYQQAGKLMSDKAYAPFLLADARANLAARGVHGPGLTTKIPPLVVNNGIQWDSVWRSS</sequence>
<gene>
    <name evidence="6" type="ORF">GCM10023214_41270</name>
</gene>
<dbReference type="PIRSF" id="PIRSF002741">
    <property type="entry name" value="MppA"/>
    <property type="match status" value="1"/>
</dbReference>
<reference evidence="7" key="1">
    <citation type="journal article" date="2019" name="Int. J. Syst. Evol. Microbiol.">
        <title>The Global Catalogue of Microorganisms (GCM) 10K type strain sequencing project: providing services to taxonomists for standard genome sequencing and annotation.</title>
        <authorList>
            <consortium name="The Broad Institute Genomics Platform"/>
            <consortium name="The Broad Institute Genome Sequencing Center for Infectious Disease"/>
            <person name="Wu L."/>
            <person name="Ma J."/>
        </authorList>
    </citation>
    <scope>NUCLEOTIDE SEQUENCE [LARGE SCALE GENOMIC DNA]</scope>
    <source>
        <strain evidence="7">JCM 18054</strain>
    </source>
</reference>
<accession>A0ABP9QU85</accession>
<evidence type="ECO:0000259" key="5">
    <source>
        <dbReference type="Pfam" id="PF00496"/>
    </source>
</evidence>
<dbReference type="InterPro" id="IPR039424">
    <property type="entry name" value="SBP_5"/>
</dbReference>
<feature type="chain" id="PRO_5047005916" evidence="4">
    <location>
        <begin position="23"/>
        <end position="537"/>
    </location>
</feature>
<dbReference type="InterPro" id="IPR000914">
    <property type="entry name" value="SBP_5_dom"/>
</dbReference>
<protein>
    <submittedName>
        <fullName evidence="6">ABC transporter substrate-binding protein</fullName>
    </submittedName>
</protein>
<comment type="similarity">
    <text evidence="2">Belongs to the bacterial solute-binding protein 5 family.</text>
</comment>
<dbReference type="EMBL" id="BAABIB010000078">
    <property type="protein sequence ID" value="GAA5167333.1"/>
    <property type="molecule type" value="Genomic_DNA"/>
</dbReference>
<evidence type="ECO:0000256" key="2">
    <source>
        <dbReference type="ARBA" id="ARBA00005695"/>
    </source>
</evidence>
<keyword evidence="7" id="KW-1185">Reference proteome</keyword>
<dbReference type="PANTHER" id="PTHR30290">
    <property type="entry name" value="PERIPLASMIC BINDING COMPONENT OF ABC TRANSPORTER"/>
    <property type="match status" value="1"/>
</dbReference>
<dbReference type="PROSITE" id="PS01040">
    <property type="entry name" value="SBP_BACTERIAL_5"/>
    <property type="match status" value="1"/>
</dbReference>
<dbReference type="Gene3D" id="3.10.105.10">
    <property type="entry name" value="Dipeptide-binding Protein, Domain 3"/>
    <property type="match status" value="1"/>
</dbReference>
<proteinExistence type="inferred from homology"/>
<dbReference type="PROSITE" id="PS51257">
    <property type="entry name" value="PROKAR_LIPOPROTEIN"/>
    <property type="match status" value="1"/>
</dbReference>
<dbReference type="InterPro" id="IPR023765">
    <property type="entry name" value="SBP_5_CS"/>
</dbReference>